<keyword evidence="4 5" id="KW-0119">Carbohydrate metabolism</keyword>
<evidence type="ECO:0000256" key="1">
    <source>
        <dbReference type="ARBA" id="ARBA00010716"/>
    </source>
</evidence>
<dbReference type="InterPro" id="IPR032466">
    <property type="entry name" value="Metal_Hydrolase"/>
</dbReference>
<dbReference type="PANTHER" id="PTHR11113">
    <property type="entry name" value="N-ACETYLGLUCOSAMINE-6-PHOSPHATE DEACETYLASE"/>
    <property type="match status" value="1"/>
</dbReference>
<sequence>MIALTGATLVVDDALVDDQALIIREGRIEAVVAANDVPATADVHDLSGCTIIPGLIDLHVHGGGGHSFDDPDPAAHQQVLDFHARHGVTTMQASLVSAHPADLARQLDALAETTTTNSMLYGVHLEGPYLATSQCGAHDPTALRPPTADEADRLLARYGLITMVTVAPELPGVPEFIRRLTAAGVVVAAGHSEARAPGLAAAVDNGLTHLTHLWSCQSTLIRQGPWRLPGLLEESLASNHLIGEIIADGHHLPPTLIEIARRCLSDRLIAVSDATAGAGMPEGYRYRLGIIDCEVASGVGMVVGADAFGGSTTPLDGMLAHLHRTLGWPLPEAVAATSTRPARVLDLAHRKGRLTPSYDADLAVLAPDLTVGATMRAGAWTHRG</sequence>
<dbReference type="EMBL" id="BAAANF010000001">
    <property type="protein sequence ID" value="GAA1663717.1"/>
    <property type="molecule type" value="Genomic_DNA"/>
</dbReference>
<evidence type="ECO:0000256" key="5">
    <source>
        <dbReference type="PIRNR" id="PIRNR038994"/>
    </source>
</evidence>
<comment type="similarity">
    <text evidence="1 5">Belongs to the metallo-dependent hydrolases superfamily. NagA family.</text>
</comment>
<evidence type="ECO:0000313" key="7">
    <source>
        <dbReference type="EMBL" id="GAA1663717.1"/>
    </source>
</evidence>
<evidence type="ECO:0000256" key="3">
    <source>
        <dbReference type="ARBA" id="ARBA00022801"/>
    </source>
</evidence>
<dbReference type="Gene3D" id="2.30.40.10">
    <property type="entry name" value="Urease, subunit C, domain 1"/>
    <property type="match status" value="1"/>
</dbReference>
<protein>
    <submittedName>
        <fullName evidence="7">N-acetylglucosamine-6-phosphate deacetylase</fullName>
    </submittedName>
</protein>
<dbReference type="PIRSF" id="PIRSF038994">
    <property type="entry name" value="NagA"/>
    <property type="match status" value="1"/>
</dbReference>
<dbReference type="Proteomes" id="UP001500280">
    <property type="component" value="Unassembled WGS sequence"/>
</dbReference>
<dbReference type="Gene3D" id="3.20.20.140">
    <property type="entry name" value="Metal-dependent hydrolases"/>
    <property type="match status" value="1"/>
</dbReference>
<dbReference type="PANTHER" id="PTHR11113:SF14">
    <property type="entry name" value="N-ACETYLGLUCOSAMINE-6-PHOSPHATE DEACETYLASE"/>
    <property type="match status" value="1"/>
</dbReference>
<comment type="caution">
    <text evidence="7">The sequence shown here is derived from an EMBL/GenBank/DDBJ whole genome shotgun (WGS) entry which is preliminary data.</text>
</comment>
<evidence type="ECO:0000256" key="4">
    <source>
        <dbReference type="ARBA" id="ARBA00023277"/>
    </source>
</evidence>
<reference evidence="7 8" key="1">
    <citation type="journal article" date="2019" name="Int. J. Syst. Evol. Microbiol.">
        <title>The Global Catalogue of Microorganisms (GCM) 10K type strain sequencing project: providing services to taxonomists for standard genome sequencing and annotation.</title>
        <authorList>
            <consortium name="The Broad Institute Genomics Platform"/>
            <consortium name="The Broad Institute Genome Sequencing Center for Infectious Disease"/>
            <person name="Wu L."/>
            <person name="Ma J."/>
        </authorList>
    </citation>
    <scope>NUCLEOTIDE SEQUENCE [LARGE SCALE GENOMIC DNA]</scope>
    <source>
        <strain evidence="7 8">JCM 14307</strain>
    </source>
</reference>
<organism evidence="7 8">
    <name type="scientific">Kribbella yunnanensis</name>
    <dbReference type="NCBI Taxonomy" id="190194"/>
    <lineage>
        <taxon>Bacteria</taxon>
        <taxon>Bacillati</taxon>
        <taxon>Actinomycetota</taxon>
        <taxon>Actinomycetes</taxon>
        <taxon>Propionibacteriales</taxon>
        <taxon>Kribbellaceae</taxon>
        <taxon>Kribbella</taxon>
    </lineage>
</organism>
<gene>
    <name evidence="7" type="primary">nagA_1</name>
    <name evidence="7" type="ORF">GCM10009745_01700</name>
</gene>
<evidence type="ECO:0000313" key="8">
    <source>
        <dbReference type="Proteomes" id="UP001500280"/>
    </source>
</evidence>
<evidence type="ECO:0000259" key="6">
    <source>
        <dbReference type="Pfam" id="PF01979"/>
    </source>
</evidence>
<keyword evidence="3 5" id="KW-0378">Hydrolase</keyword>
<accession>A0ABN2G1L3</accession>
<proteinExistence type="inferred from homology"/>
<dbReference type="InterPro" id="IPR003764">
    <property type="entry name" value="GlcNAc_6-P_deAcase"/>
</dbReference>
<dbReference type="InterPro" id="IPR006680">
    <property type="entry name" value="Amidohydro-rel"/>
</dbReference>
<keyword evidence="8" id="KW-1185">Reference proteome</keyword>
<keyword evidence="2" id="KW-0479">Metal-binding</keyword>
<dbReference type="InterPro" id="IPR011059">
    <property type="entry name" value="Metal-dep_hydrolase_composite"/>
</dbReference>
<dbReference type="SUPFAM" id="SSF51556">
    <property type="entry name" value="Metallo-dependent hydrolases"/>
    <property type="match status" value="1"/>
</dbReference>
<name>A0ABN2G1L3_9ACTN</name>
<feature type="domain" description="Amidohydrolase-related" evidence="6">
    <location>
        <begin position="50"/>
        <end position="378"/>
    </location>
</feature>
<evidence type="ECO:0000256" key="2">
    <source>
        <dbReference type="ARBA" id="ARBA00022723"/>
    </source>
</evidence>
<dbReference type="RefSeq" id="WP_344144011.1">
    <property type="nucleotide sequence ID" value="NZ_BAAANF010000001.1"/>
</dbReference>
<dbReference type="Pfam" id="PF01979">
    <property type="entry name" value="Amidohydro_1"/>
    <property type="match status" value="1"/>
</dbReference>
<dbReference type="SUPFAM" id="SSF51338">
    <property type="entry name" value="Composite domain of metallo-dependent hydrolases"/>
    <property type="match status" value="1"/>
</dbReference>